<evidence type="ECO:0000313" key="3">
    <source>
        <dbReference type="EnsemblMetazoa" id="CJA12673b.1"/>
    </source>
</evidence>
<dbReference type="Proteomes" id="UP000005237">
    <property type="component" value="Unassembled WGS sequence"/>
</dbReference>
<organism evidence="3 4">
    <name type="scientific">Caenorhabditis japonica</name>
    <dbReference type="NCBI Taxonomy" id="281687"/>
    <lineage>
        <taxon>Eukaryota</taxon>
        <taxon>Metazoa</taxon>
        <taxon>Ecdysozoa</taxon>
        <taxon>Nematoda</taxon>
        <taxon>Chromadorea</taxon>
        <taxon>Rhabditida</taxon>
        <taxon>Rhabditina</taxon>
        <taxon>Rhabditomorpha</taxon>
        <taxon>Rhabditoidea</taxon>
        <taxon>Rhabditidae</taxon>
        <taxon>Peloderinae</taxon>
        <taxon>Caenorhabditis</taxon>
    </lineage>
</organism>
<evidence type="ECO:0000256" key="2">
    <source>
        <dbReference type="ARBA" id="ARBA00048655"/>
    </source>
</evidence>
<comment type="catalytic activity">
    <reaction evidence="2">
        <text>N(6)-D-ribulosyl-L-lysyl-[protein] + ATP = N(6)-(3-O-phospho-D-ribulosyl)-L-lysyl-[protein] + ADP + H(+)</text>
        <dbReference type="Rhea" id="RHEA:48432"/>
        <dbReference type="Rhea" id="RHEA-COMP:12103"/>
        <dbReference type="Rhea" id="RHEA-COMP:12104"/>
        <dbReference type="ChEBI" id="CHEBI:15378"/>
        <dbReference type="ChEBI" id="CHEBI:30616"/>
        <dbReference type="ChEBI" id="CHEBI:90418"/>
        <dbReference type="ChEBI" id="CHEBI:90420"/>
        <dbReference type="ChEBI" id="CHEBI:456216"/>
        <dbReference type="EC" id="2.7.1.172"/>
    </reaction>
    <physiologicalReaction direction="left-to-right" evidence="2">
        <dbReference type="Rhea" id="RHEA:48433"/>
    </physiologicalReaction>
</comment>
<dbReference type="GO" id="GO:0102193">
    <property type="term" value="F:protein-ribulosamine 3-kinase activity"/>
    <property type="evidence" value="ECO:0007669"/>
    <property type="project" value="UniProtKB-EC"/>
</dbReference>
<dbReference type="EC" id="2.7.1.172" evidence="1"/>
<proteinExistence type="predicted"/>
<name>A0A8R1DUN3_CAEJA</name>
<dbReference type="Gene3D" id="3.90.1200.10">
    <property type="match status" value="1"/>
</dbReference>
<evidence type="ECO:0000256" key="1">
    <source>
        <dbReference type="ARBA" id="ARBA00011961"/>
    </source>
</evidence>
<reference evidence="3" key="2">
    <citation type="submission" date="2022-06" db="UniProtKB">
        <authorList>
            <consortium name="EnsemblMetazoa"/>
        </authorList>
    </citation>
    <scope>IDENTIFICATION</scope>
    <source>
        <strain evidence="3">DF5081</strain>
    </source>
</reference>
<dbReference type="InterPro" id="IPR011009">
    <property type="entry name" value="Kinase-like_dom_sf"/>
</dbReference>
<evidence type="ECO:0000313" key="4">
    <source>
        <dbReference type="Proteomes" id="UP000005237"/>
    </source>
</evidence>
<protein>
    <recommendedName>
        <fullName evidence="1">protein-ribulosamine 3-kinase</fullName>
        <ecNumber evidence="1">2.7.1.172</ecNumber>
    </recommendedName>
</protein>
<sequence>MQSAIENQLGLKNVKILRGNSLDSDHGKLFVKYGDEDLVRGEFESLKAIQETDTIFCPKAFGVVEKEGSHALITSFIEFEHGKDWAKAGNLLARMHMKNAENVADGEKGRQFVGGGSHRIRRMTMPMSESESEDSEPENEEENENFCTKKFGFKVPTCCGRLPQENAWLDSWAVREVCSPPIDAPEAKKIIEKCSGQRKLKHGRI</sequence>
<keyword evidence="4" id="KW-1185">Reference proteome</keyword>
<dbReference type="SUPFAM" id="SSF56112">
    <property type="entry name" value="Protein kinase-like (PK-like)"/>
    <property type="match status" value="1"/>
</dbReference>
<dbReference type="PANTHER" id="PTHR12149">
    <property type="entry name" value="FRUCTOSAMINE 3 KINASE-RELATED PROTEIN"/>
    <property type="match status" value="1"/>
</dbReference>
<reference evidence="4" key="1">
    <citation type="submission" date="2010-08" db="EMBL/GenBank/DDBJ databases">
        <authorList>
            <consortium name="Caenorhabditis japonica Sequencing Consortium"/>
            <person name="Wilson R.K."/>
        </authorList>
    </citation>
    <scope>NUCLEOTIDE SEQUENCE [LARGE SCALE GENOMIC DNA]</scope>
    <source>
        <strain evidence="4">DF5081</strain>
    </source>
</reference>
<dbReference type="InterPro" id="IPR016477">
    <property type="entry name" value="Fructo-/Ketosamine-3-kinase"/>
</dbReference>
<dbReference type="AlphaFoldDB" id="A0A8R1DUN3"/>
<dbReference type="PANTHER" id="PTHR12149:SF8">
    <property type="entry name" value="PROTEIN-RIBULOSAMINE 3-KINASE"/>
    <property type="match status" value="1"/>
</dbReference>
<accession>A0A8R1DUN3</accession>
<dbReference type="Pfam" id="PF03881">
    <property type="entry name" value="Fructosamin_kin"/>
    <property type="match status" value="1"/>
</dbReference>
<dbReference type="EnsemblMetazoa" id="CJA12673b.1">
    <property type="protein sequence ID" value="CJA12673b.1"/>
    <property type="gene ID" value="WBGene00131877"/>
</dbReference>